<dbReference type="PANTHER" id="PTHR39328">
    <property type="entry name" value="BLL2871 PROTEIN"/>
    <property type="match status" value="1"/>
</dbReference>
<sequence>MTFSIVAVDPATGEIGAAVQSHFFAVGRRCLTVLPGIGAVASQAFGDAGHGPLALGALSTSGAGPAHVLRRLMADDENRELRQVMVVDPRGEAAAHTGSGCIPHAGHRIGDGVAAAGNTLSGPHWQDMVDAYRDTPGPIEQRLLAALSAAQTAGGDLRGMMSAALKVVGPEPTRWPQPGTRLDLRVDHHPSPIEELTRLAALSAAHARLTAGVLTAGRIVGTGAAPIDGTNAPGILDDLAEAQHAFGDDPEPTFWRGVVAARVGRDALAAACFARAIALHPPYEQLAGALERAGRLRLPPGGLRALLAAHPDASPLTTAQFGRNGQMETPST</sequence>
<dbReference type="SUPFAM" id="SSF56235">
    <property type="entry name" value="N-terminal nucleophile aminohydrolases (Ntn hydrolases)"/>
    <property type="match status" value="1"/>
</dbReference>
<name>A0ABV6M4W8_9ACTN</name>
<dbReference type="Gene3D" id="3.60.20.10">
    <property type="entry name" value="Glutamine Phosphoribosylpyrophosphate, subunit 1, domain 1"/>
    <property type="match status" value="1"/>
</dbReference>
<accession>A0ABV6M4W8</accession>
<gene>
    <name evidence="1" type="ORF">ACFFIA_18980</name>
</gene>
<reference evidence="1 2" key="1">
    <citation type="submission" date="2024-09" db="EMBL/GenBank/DDBJ databases">
        <authorList>
            <person name="Sun Q."/>
            <person name="Mori K."/>
        </authorList>
    </citation>
    <scope>NUCLEOTIDE SEQUENCE [LARGE SCALE GENOMIC DNA]</scope>
    <source>
        <strain evidence="1 2">TBRC 3947</strain>
    </source>
</reference>
<keyword evidence="2" id="KW-1185">Reference proteome</keyword>
<dbReference type="EMBL" id="JBHLUH010000039">
    <property type="protein sequence ID" value="MFC0529745.1"/>
    <property type="molecule type" value="Genomic_DNA"/>
</dbReference>
<organism evidence="1 2">
    <name type="scientific">Phytohabitans kaempferiae</name>
    <dbReference type="NCBI Taxonomy" id="1620943"/>
    <lineage>
        <taxon>Bacteria</taxon>
        <taxon>Bacillati</taxon>
        <taxon>Actinomycetota</taxon>
        <taxon>Actinomycetes</taxon>
        <taxon>Micromonosporales</taxon>
        <taxon>Micromonosporaceae</taxon>
    </lineage>
</organism>
<evidence type="ECO:0000313" key="2">
    <source>
        <dbReference type="Proteomes" id="UP001589867"/>
    </source>
</evidence>
<proteinExistence type="predicted"/>
<evidence type="ECO:0000313" key="1">
    <source>
        <dbReference type="EMBL" id="MFC0529745.1"/>
    </source>
</evidence>
<dbReference type="InterPro" id="IPR029055">
    <property type="entry name" value="Ntn_hydrolases_N"/>
</dbReference>
<comment type="caution">
    <text evidence="1">The sequence shown here is derived from an EMBL/GenBank/DDBJ whole genome shotgun (WGS) entry which is preliminary data.</text>
</comment>
<dbReference type="Proteomes" id="UP001589867">
    <property type="component" value="Unassembled WGS sequence"/>
</dbReference>
<protein>
    <submittedName>
        <fullName evidence="1">DUF1028 domain-containing protein</fullName>
    </submittedName>
</protein>
<dbReference type="RefSeq" id="WP_377252805.1">
    <property type="nucleotide sequence ID" value="NZ_JBHLUH010000039.1"/>
</dbReference>
<dbReference type="PANTHER" id="PTHR39328:SF1">
    <property type="entry name" value="BLL2871 PROTEIN"/>
    <property type="match status" value="1"/>
</dbReference>
<dbReference type="InterPro" id="IPR010430">
    <property type="entry name" value="DUF1028"/>
</dbReference>
<dbReference type="Pfam" id="PF06267">
    <property type="entry name" value="DUF1028"/>
    <property type="match status" value="1"/>
</dbReference>